<sequence>MSDYREALELCDDPLFEVDKYGKRPLSPTRNSTLTRWDKLSIYLAVSETDPDPASIIFARIQHREISKGAMQRFLRTLVRAKAIHEIPNLGDMRRVTYLRKDVFG</sequence>
<accession>A0A0F9J4C7</accession>
<reference evidence="1" key="1">
    <citation type="journal article" date="2015" name="Nature">
        <title>Complex archaea that bridge the gap between prokaryotes and eukaryotes.</title>
        <authorList>
            <person name="Spang A."/>
            <person name="Saw J.H."/>
            <person name="Jorgensen S.L."/>
            <person name="Zaremba-Niedzwiedzka K."/>
            <person name="Martijn J."/>
            <person name="Lind A.E."/>
            <person name="van Eijk R."/>
            <person name="Schleper C."/>
            <person name="Guy L."/>
            <person name="Ettema T.J."/>
        </authorList>
    </citation>
    <scope>NUCLEOTIDE SEQUENCE</scope>
</reference>
<evidence type="ECO:0000313" key="1">
    <source>
        <dbReference type="EMBL" id="KKM64388.1"/>
    </source>
</evidence>
<protein>
    <submittedName>
        <fullName evidence="1">Uncharacterized protein</fullName>
    </submittedName>
</protein>
<proteinExistence type="predicted"/>
<gene>
    <name evidence="1" type="ORF">LCGC14_1501910</name>
</gene>
<dbReference type="AlphaFoldDB" id="A0A0F9J4C7"/>
<dbReference type="EMBL" id="LAZR01010909">
    <property type="protein sequence ID" value="KKM64388.1"/>
    <property type="molecule type" value="Genomic_DNA"/>
</dbReference>
<organism evidence="1">
    <name type="scientific">marine sediment metagenome</name>
    <dbReference type="NCBI Taxonomy" id="412755"/>
    <lineage>
        <taxon>unclassified sequences</taxon>
        <taxon>metagenomes</taxon>
        <taxon>ecological metagenomes</taxon>
    </lineage>
</organism>
<comment type="caution">
    <text evidence="1">The sequence shown here is derived from an EMBL/GenBank/DDBJ whole genome shotgun (WGS) entry which is preliminary data.</text>
</comment>
<name>A0A0F9J4C7_9ZZZZ</name>